<dbReference type="EMBL" id="JACHBQ010000001">
    <property type="protein sequence ID" value="MBB5642748.1"/>
    <property type="molecule type" value="Genomic_DNA"/>
</dbReference>
<keyword evidence="1" id="KW-1133">Transmembrane helix</keyword>
<dbReference type="RefSeq" id="WP_160175916.1">
    <property type="nucleotide sequence ID" value="NZ_JACHBQ010000001.1"/>
</dbReference>
<accession>A0A7W8ZZ59</accession>
<feature type="transmembrane region" description="Helical" evidence="1">
    <location>
        <begin position="158"/>
        <end position="176"/>
    </location>
</feature>
<proteinExistence type="predicted"/>
<dbReference type="Proteomes" id="UP000561726">
    <property type="component" value="Unassembled WGS sequence"/>
</dbReference>
<dbReference type="InterPro" id="IPR021354">
    <property type="entry name" value="DUF2975"/>
</dbReference>
<reference evidence="2 3" key="1">
    <citation type="submission" date="2020-08" db="EMBL/GenBank/DDBJ databases">
        <title>Sequencing the genomes of 1000 actinobacteria strains.</title>
        <authorList>
            <person name="Klenk H.-P."/>
        </authorList>
    </citation>
    <scope>NUCLEOTIDE SEQUENCE [LARGE SCALE GENOMIC DNA]</scope>
    <source>
        <strain evidence="2 3">DSM 21065</strain>
    </source>
</reference>
<evidence type="ECO:0000313" key="3">
    <source>
        <dbReference type="Proteomes" id="UP000561726"/>
    </source>
</evidence>
<comment type="caution">
    <text evidence="2">The sequence shown here is derived from an EMBL/GenBank/DDBJ whole genome shotgun (WGS) entry which is preliminary data.</text>
</comment>
<keyword evidence="1" id="KW-0472">Membrane</keyword>
<keyword evidence="1" id="KW-0812">Transmembrane</keyword>
<organism evidence="2 3">
    <name type="scientific">Cryobacterium roopkundense</name>
    <dbReference type="NCBI Taxonomy" id="1001240"/>
    <lineage>
        <taxon>Bacteria</taxon>
        <taxon>Bacillati</taxon>
        <taxon>Actinomycetota</taxon>
        <taxon>Actinomycetes</taxon>
        <taxon>Micrococcales</taxon>
        <taxon>Microbacteriaceae</taxon>
        <taxon>Cryobacterium</taxon>
    </lineage>
</organism>
<protein>
    <recommendedName>
        <fullName evidence="4">ABC transporter</fullName>
    </recommendedName>
</protein>
<gene>
    <name evidence="2" type="ORF">BJ997_003296</name>
</gene>
<evidence type="ECO:0008006" key="4">
    <source>
        <dbReference type="Google" id="ProtNLM"/>
    </source>
</evidence>
<feature type="transmembrane region" description="Helical" evidence="1">
    <location>
        <begin position="48"/>
        <end position="70"/>
    </location>
</feature>
<sequence length="198" mass="22237">MRRVSLLRNISGIEDEPEHHGKRFNGIVYRYTALRYSEDKMTVVTARFVRFLLTLLVVFSFLIEVVFVPLIGQSIISDFPEARPFFIPAFVWVVLIMGCGQAILVVVWRLISFVVERRIFTAAALPWVRAIIVISVGALTLLISAFIVANILGFTPPAAMYGLIGLSLLCLTFVLIMRTMLGLLRRATALHDELAEVI</sequence>
<feature type="transmembrane region" description="Helical" evidence="1">
    <location>
        <begin position="127"/>
        <end position="152"/>
    </location>
</feature>
<dbReference type="Pfam" id="PF11188">
    <property type="entry name" value="DUF2975"/>
    <property type="match status" value="1"/>
</dbReference>
<name>A0A7W8ZZ59_9MICO</name>
<evidence type="ECO:0000313" key="2">
    <source>
        <dbReference type="EMBL" id="MBB5642748.1"/>
    </source>
</evidence>
<feature type="transmembrane region" description="Helical" evidence="1">
    <location>
        <begin position="90"/>
        <end position="115"/>
    </location>
</feature>
<dbReference type="AlphaFoldDB" id="A0A7W8ZZ59"/>
<dbReference type="OrthoDB" id="3240470at2"/>
<evidence type="ECO:0000256" key="1">
    <source>
        <dbReference type="SAM" id="Phobius"/>
    </source>
</evidence>